<dbReference type="RefSeq" id="WP_156331881.1">
    <property type="nucleotide sequence ID" value="NZ_CP159837.1"/>
</dbReference>
<protein>
    <submittedName>
        <fullName evidence="1">Uncharacterized protein</fullName>
    </submittedName>
</protein>
<proteinExistence type="predicted"/>
<reference evidence="1" key="1">
    <citation type="submission" date="2024-07" db="EMBL/GenBank/DDBJ databases">
        <authorList>
            <person name="Kim Y.J."/>
            <person name="Jeong J.Y."/>
        </authorList>
    </citation>
    <scope>NUCLEOTIDE SEQUENCE</scope>
    <source>
        <strain evidence="1">GIHE-MW2</strain>
    </source>
</reference>
<evidence type="ECO:0000313" key="1">
    <source>
        <dbReference type="EMBL" id="XCM37350.1"/>
    </source>
</evidence>
<dbReference type="EMBL" id="CP159837">
    <property type="protein sequence ID" value="XCM37350.1"/>
    <property type="molecule type" value="Genomic_DNA"/>
</dbReference>
<accession>A0AAU8JH06</accession>
<organism evidence="1">
    <name type="scientific">Planktothricoides raciborskii GIHE-MW2</name>
    <dbReference type="NCBI Taxonomy" id="2792601"/>
    <lineage>
        <taxon>Bacteria</taxon>
        <taxon>Bacillati</taxon>
        <taxon>Cyanobacteriota</taxon>
        <taxon>Cyanophyceae</taxon>
        <taxon>Oscillatoriophycideae</taxon>
        <taxon>Oscillatoriales</taxon>
        <taxon>Oscillatoriaceae</taxon>
        <taxon>Planktothricoides</taxon>
    </lineage>
</organism>
<sequence>MRFYTSMIFLLLLSVGITIKSFPVEHQTAKAYAALNGQVSDAGEKDPIHVRGRR</sequence>
<dbReference type="AlphaFoldDB" id="A0AAU8JH06"/>
<gene>
    <name evidence="1" type="ORF">ABWT76_000104</name>
</gene>
<name>A0AAU8JH06_9CYAN</name>